<dbReference type="PROSITE" id="PS51650">
    <property type="entry name" value="C2_DOCK"/>
    <property type="match status" value="1"/>
</dbReference>
<organism evidence="7 8">
    <name type="scientific">Zosterops borbonicus</name>
    <dbReference type="NCBI Taxonomy" id="364589"/>
    <lineage>
        <taxon>Eukaryota</taxon>
        <taxon>Metazoa</taxon>
        <taxon>Chordata</taxon>
        <taxon>Craniata</taxon>
        <taxon>Vertebrata</taxon>
        <taxon>Euteleostomi</taxon>
        <taxon>Archelosauria</taxon>
        <taxon>Archosauria</taxon>
        <taxon>Dinosauria</taxon>
        <taxon>Saurischia</taxon>
        <taxon>Theropoda</taxon>
        <taxon>Coelurosauria</taxon>
        <taxon>Aves</taxon>
        <taxon>Neognathae</taxon>
        <taxon>Neoaves</taxon>
        <taxon>Telluraves</taxon>
        <taxon>Australaves</taxon>
        <taxon>Passeriformes</taxon>
        <taxon>Sylvioidea</taxon>
        <taxon>Zosteropidae</taxon>
        <taxon>Zosterops</taxon>
    </lineage>
</organism>
<dbReference type="InterPro" id="IPR026791">
    <property type="entry name" value="DOCK"/>
</dbReference>
<gene>
    <name evidence="7" type="ORF">HGM15179_018999</name>
</gene>
<dbReference type="EMBL" id="SWJQ01001483">
    <property type="protein sequence ID" value="TRZ08106.1"/>
    <property type="molecule type" value="Genomic_DNA"/>
</dbReference>
<dbReference type="Pfam" id="PF00078">
    <property type="entry name" value="RVT_1"/>
    <property type="match status" value="1"/>
</dbReference>
<dbReference type="GO" id="GO:0005085">
    <property type="term" value="F:guanyl-nucleotide exchange factor activity"/>
    <property type="evidence" value="ECO:0007669"/>
    <property type="project" value="InterPro"/>
</dbReference>
<name>A0A8K1FYR4_9PASS</name>
<dbReference type="InterPro" id="IPR035892">
    <property type="entry name" value="C2_domain_sf"/>
</dbReference>
<dbReference type="GO" id="GO:0003676">
    <property type="term" value="F:nucleic acid binding"/>
    <property type="evidence" value="ECO:0007669"/>
    <property type="project" value="InterPro"/>
</dbReference>
<dbReference type="InterPro" id="IPR027007">
    <property type="entry name" value="C2_DOCK-type_domain"/>
</dbReference>
<dbReference type="InterPro" id="IPR043502">
    <property type="entry name" value="DNA/RNA_pol_sf"/>
</dbReference>
<protein>
    <recommendedName>
        <fullName evidence="2">ribonuclease H</fullName>
        <ecNumber evidence="2">3.1.26.4</ecNumber>
    </recommendedName>
</protein>
<evidence type="ECO:0000256" key="4">
    <source>
        <dbReference type="SAM" id="MobiDB-lite"/>
    </source>
</evidence>
<dbReference type="SUPFAM" id="SSF56672">
    <property type="entry name" value="DNA/RNA polymerases"/>
    <property type="match status" value="1"/>
</dbReference>
<dbReference type="Gene3D" id="2.30.29.30">
    <property type="entry name" value="Pleckstrin-homology domain (PH domain)/Phosphotyrosine-binding domain (PTB)"/>
    <property type="match status" value="1"/>
</dbReference>
<comment type="similarity">
    <text evidence="3">Belongs to the DOCK family.</text>
</comment>
<evidence type="ECO:0000313" key="8">
    <source>
        <dbReference type="Proteomes" id="UP000796761"/>
    </source>
</evidence>
<dbReference type="InterPro" id="IPR036397">
    <property type="entry name" value="RNaseH_sf"/>
</dbReference>
<proteinExistence type="inferred from homology"/>
<comment type="similarity">
    <text evidence="1">Belongs to the beta type-B retroviral polymerase family. HERV class-II K(HML-2) pol subfamily.</text>
</comment>
<accession>A0A8K1FYR4</accession>
<dbReference type="Gene3D" id="2.60.40.150">
    <property type="entry name" value="C2 domain"/>
    <property type="match status" value="1"/>
</dbReference>
<dbReference type="GO" id="GO:0004523">
    <property type="term" value="F:RNA-DNA hybrid ribonuclease activity"/>
    <property type="evidence" value="ECO:0007669"/>
    <property type="project" value="UniProtKB-EC"/>
</dbReference>
<dbReference type="Pfam" id="PF14429">
    <property type="entry name" value="DOCK-C2"/>
    <property type="match status" value="1"/>
</dbReference>
<dbReference type="InterPro" id="IPR000477">
    <property type="entry name" value="RT_dom"/>
</dbReference>
<dbReference type="InterPro" id="IPR011993">
    <property type="entry name" value="PH-like_dom_sf"/>
</dbReference>
<dbReference type="InterPro" id="IPR043128">
    <property type="entry name" value="Rev_trsase/Diguanyl_cyclase"/>
</dbReference>
<dbReference type="AlphaFoldDB" id="A0A8K1FYR4"/>
<evidence type="ECO:0000259" key="5">
    <source>
        <dbReference type="PROSITE" id="PS50003"/>
    </source>
</evidence>
<reference evidence="7" key="1">
    <citation type="submission" date="2019-04" db="EMBL/GenBank/DDBJ databases">
        <title>Genome assembly of Zosterops borbonicus 15179.</title>
        <authorList>
            <person name="Leroy T."/>
            <person name="Anselmetti Y."/>
            <person name="Tilak M.-K."/>
            <person name="Nabholz B."/>
        </authorList>
    </citation>
    <scope>NUCLEOTIDE SEQUENCE</scope>
    <source>
        <strain evidence="7">HGM_15179</strain>
        <tissue evidence="7">Muscle</tissue>
    </source>
</reference>
<dbReference type="EC" id="3.1.26.4" evidence="2"/>
<evidence type="ECO:0000259" key="6">
    <source>
        <dbReference type="PROSITE" id="PS51650"/>
    </source>
</evidence>
<dbReference type="Proteomes" id="UP000796761">
    <property type="component" value="Unassembled WGS sequence"/>
</dbReference>
<feature type="compositionally biased region" description="Basic and acidic residues" evidence="4">
    <location>
        <begin position="73"/>
        <end position="92"/>
    </location>
</feature>
<dbReference type="Gene3D" id="3.30.420.10">
    <property type="entry name" value="Ribonuclease H-like superfamily/Ribonuclease H"/>
    <property type="match status" value="1"/>
</dbReference>
<evidence type="ECO:0000256" key="3">
    <source>
        <dbReference type="PROSITE-ProRule" id="PRU00983"/>
    </source>
</evidence>
<keyword evidence="8" id="KW-1185">Reference proteome</keyword>
<dbReference type="InterPro" id="IPR001849">
    <property type="entry name" value="PH_domain"/>
</dbReference>
<evidence type="ECO:0000256" key="1">
    <source>
        <dbReference type="ARBA" id="ARBA00010879"/>
    </source>
</evidence>
<sequence>MESMAMVCDVQQSEYLSEQDFVFLQCPKMHHYAFELKTIDKYSHYFAAETEQEMKEWLVTLRKIIQSNTESSVQEKKDAVESVQDDESRTQGKSENILESLERSMHPELMKYGRETDQLNKLSRNDGRQNIFSFDPEVQTAQKVHKVAKQVCSRLGQYRMPFGWAARPVFKDSQGTLDADGKFSPLYKQDSGKLSNEDMLKLLAEYKKCERLMQGLGRHFDVRFQTVKYCFTASYIPIKPFEKGSEDIAVEVEALVPEVAKYCYPFMVYKNHLYVYPLHLKYENQKVFAKARNIDVCVEFRDSDEVDARPLKCIYGKPGSPLLTTNMYAAVLHHNQNPEFYDEVKAKCGKQQIFLDAIIPRAFSGYLFFQGWMKYGLKLSFQYTSIKSIICFSPSIMSAVKLIQRQHQKKQDTAETQVGFAWVPLLKDGWIVILERHLPVSSNLPPEYLGLGDMDSRKDMHLHKFFHYCQLVQAGAKEVPGKLVKYLKGQIIAQVIPVLSITVEDDVPEVNAVRAIGEDKPKETCRLIIVRAAADNAVIHHYMDDVLVCAPNDDLLTHVLDLTVTALVAAGFELQESKIQRMPPWKYLGLKIDVSRRSHKSVMTWKDPQTQRWESNVTEVEGSPHVAELDAVVRALETFSVPFNLVTDLAYVAGVVSRAEQSILQEVSNTALFELLSKLVKLISY</sequence>
<dbReference type="PROSITE" id="PS50003">
    <property type="entry name" value="PH_DOMAIN"/>
    <property type="match status" value="1"/>
</dbReference>
<dbReference type="Gene3D" id="3.30.70.270">
    <property type="match status" value="1"/>
</dbReference>
<dbReference type="PANTHER" id="PTHR23317">
    <property type="entry name" value="DEDICATOR OF CYTOKINESIS DOCK"/>
    <property type="match status" value="1"/>
</dbReference>
<dbReference type="GO" id="GO:0006259">
    <property type="term" value="P:DNA metabolic process"/>
    <property type="evidence" value="ECO:0007669"/>
    <property type="project" value="UniProtKB-ARBA"/>
</dbReference>
<dbReference type="GO" id="GO:0051491">
    <property type="term" value="P:positive regulation of filopodium assembly"/>
    <property type="evidence" value="ECO:0007669"/>
    <property type="project" value="TreeGrafter"/>
</dbReference>
<dbReference type="PANTHER" id="PTHR23317:SF81">
    <property type="entry name" value="DEDICATOR OF CYTOKINESIS PROTEIN 11"/>
    <property type="match status" value="1"/>
</dbReference>
<feature type="domain" description="PH" evidence="5">
    <location>
        <begin position="1"/>
        <end position="66"/>
    </location>
</feature>
<feature type="region of interest" description="Disordered" evidence="4">
    <location>
        <begin position="70"/>
        <end position="99"/>
    </location>
</feature>
<evidence type="ECO:0000256" key="2">
    <source>
        <dbReference type="ARBA" id="ARBA00012180"/>
    </source>
</evidence>
<comment type="caution">
    <text evidence="7">The sequence shown here is derived from an EMBL/GenBank/DDBJ whole genome shotgun (WGS) entry which is preliminary data.</text>
</comment>
<dbReference type="OrthoDB" id="47328at2759"/>
<feature type="domain" description="C2 DOCK-type" evidence="6">
    <location>
        <begin position="270"/>
        <end position="500"/>
    </location>
</feature>
<evidence type="ECO:0000313" key="7">
    <source>
        <dbReference type="EMBL" id="TRZ08106.1"/>
    </source>
</evidence>
<dbReference type="SUPFAM" id="SSF50729">
    <property type="entry name" value="PH domain-like"/>
    <property type="match status" value="1"/>
</dbReference>
<dbReference type="GO" id="GO:0007264">
    <property type="term" value="P:small GTPase-mediated signal transduction"/>
    <property type="evidence" value="ECO:0007669"/>
    <property type="project" value="InterPro"/>
</dbReference>